<accession>A0AAV3US89</accession>
<comment type="caution">
    <text evidence="1">The sequence shown here is derived from an EMBL/GenBank/DDBJ whole genome shotgun (WGS) entry which is preliminary data.</text>
</comment>
<name>A0AAV3US89_9EURY</name>
<gene>
    <name evidence="1" type="ORF">GCM10025751_58110</name>
</gene>
<dbReference type="AlphaFoldDB" id="A0AAV3US89"/>
<protein>
    <submittedName>
        <fullName evidence="1">Uncharacterized protein</fullName>
    </submittedName>
</protein>
<dbReference type="Proteomes" id="UP001501729">
    <property type="component" value="Unassembled WGS sequence"/>
</dbReference>
<sequence>MTKQTIQFDTGLFGSVGTDLRYFAINATVGRDRYASIDVSVTHFQKSMGMGD</sequence>
<evidence type="ECO:0000313" key="1">
    <source>
        <dbReference type="EMBL" id="GAA5066321.1"/>
    </source>
</evidence>
<evidence type="ECO:0000313" key="2">
    <source>
        <dbReference type="Proteomes" id="UP001501729"/>
    </source>
</evidence>
<organism evidence="1 2">
    <name type="scientific">Haladaptatus pallidirubidus</name>
    <dbReference type="NCBI Taxonomy" id="1008152"/>
    <lineage>
        <taxon>Archaea</taxon>
        <taxon>Methanobacteriati</taxon>
        <taxon>Methanobacteriota</taxon>
        <taxon>Stenosarchaea group</taxon>
        <taxon>Halobacteria</taxon>
        <taxon>Halobacteriales</taxon>
        <taxon>Haladaptataceae</taxon>
        <taxon>Haladaptatus</taxon>
    </lineage>
</organism>
<dbReference type="EMBL" id="BAABKX010000030">
    <property type="protein sequence ID" value="GAA5066321.1"/>
    <property type="molecule type" value="Genomic_DNA"/>
</dbReference>
<keyword evidence="2" id="KW-1185">Reference proteome</keyword>
<reference evidence="1 2" key="1">
    <citation type="journal article" date="2019" name="Int. J. Syst. Evol. Microbiol.">
        <title>The Global Catalogue of Microorganisms (GCM) 10K type strain sequencing project: providing services to taxonomists for standard genome sequencing and annotation.</title>
        <authorList>
            <consortium name="The Broad Institute Genomics Platform"/>
            <consortium name="The Broad Institute Genome Sequencing Center for Infectious Disease"/>
            <person name="Wu L."/>
            <person name="Ma J."/>
        </authorList>
    </citation>
    <scope>NUCLEOTIDE SEQUENCE [LARGE SCALE GENOMIC DNA]</scope>
    <source>
        <strain evidence="1 2">JCM 17504</strain>
    </source>
</reference>
<dbReference type="GeneID" id="68617425"/>
<dbReference type="RefSeq" id="WP_227779255.1">
    <property type="nucleotide sequence ID" value="NZ_BAABKX010000030.1"/>
</dbReference>
<proteinExistence type="predicted"/>